<organism evidence="1 2">
    <name type="scientific">Melipona quadrifasciata</name>
    <dbReference type="NCBI Taxonomy" id="166423"/>
    <lineage>
        <taxon>Eukaryota</taxon>
        <taxon>Metazoa</taxon>
        <taxon>Ecdysozoa</taxon>
        <taxon>Arthropoda</taxon>
        <taxon>Hexapoda</taxon>
        <taxon>Insecta</taxon>
        <taxon>Pterygota</taxon>
        <taxon>Neoptera</taxon>
        <taxon>Endopterygota</taxon>
        <taxon>Hymenoptera</taxon>
        <taxon>Apocrita</taxon>
        <taxon>Aculeata</taxon>
        <taxon>Apoidea</taxon>
        <taxon>Anthophila</taxon>
        <taxon>Apidae</taxon>
        <taxon>Melipona</taxon>
    </lineage>
</organism>
<name>A0A0N0BII4_9HYME</name>
<keyword evidence="2" id="KW-1185">Reference proteome</keyword>
<dbReference type="OrthoDB" id="7604723at2759"/>
<proteinExistence type="predicted"/>
<dbReference type="Proteomes" id="UP000053105">
    <property type="component" value="Unassembled WGS sequence"/>
</dbReference>
<accession>A0A0N0BII4</accession>
<reference evidence="1 2" key="1">
    <citation type="submission" date="2015-07" db="EMBL/GenBank/DDBJ databases">
        <title>The genome of Melipona quadrifasciata.</title>
        <authorList>
            <person name="Pan H."/>
            <person name="Kapheim K."/>
        </authorList>
    </citation>
    <scope>NUCLEOTIDE SEQUENCE [LARGE SCALE GENOMIC DNA]</scope>
    <source>
        <strain evidence="1">0111107301</strain>
        <tissue evidence="1">Whole body</tissue>
    </source>
</reference>
<dbReference type="AlphaFoldDB" id="A0A0N0BII4"/>
<evidence type="ECO:0000313" key="1">
    <source>
        <dbReference type="EMBL" id="KOX77761.1"/>
    </source>
</evidence>
<protein>
    <submittedName>
        <fullName evidence="1">Uncharacterized protein</fullName>
    </submittedName>
</protein>
<sequence>MNRAMNLLNTSKNIPKSRKLSPNILEKTFIFENSELNSSHDCNYARPSSDKLLLERNIQLNDSVRAKAQSNRENSIQEIIQNFEKARISESRCGRSSELNEDFTRQLVDVKKGDTSAIKKMTRRDEEDDCSESETKSYVTSTFFQDMDTSIDTSYDQRPPTPKCDEKKYSVKNITTTMANLTVEIEKKTEEEGDDFVYWIPIRKLPRSSSLLSVISKISSNCYSPCISPIKDEDDVEFSQKATCETTSKENVAKKPFKIDETVVIDSGYSDRSERSVLNSMPSAADDIWYDDFESIRKFNNRRKWSPKPISIAGYTYSVR</sequence>
<gene>
    <name evidence="1" type="ORF">WN51_10550</name>
</gene>
<dbReference type="EMBL" id="KQ435728">
    <property type="protein sequence ID" value="KOX77761.1"/>
    <property type="molecule type" value="Genomic_DNA"/>
</dbReference>
<evidence type="ECO:0000313" key="2">
    <source>
        <dbReference type="Proteomes" id="UP000053105"/>
    </source>
</evidence>